<dbReference type="Proteomes" id="UP000024635">
    <property type="component" value="Unassembled WGS sequence"/>
</dbReference>
<dbReference type="OrthoDB" id="418748at2759"/>
<dbReference type="EMBL" id="JARK01001418">
    <property type="protein sequence ID" value="EYC05461.1"/>
    <property type="molecule type" value="Genomic_DNA"/>
</dbReference>
<keyword evidence="2" id="KW-1185">Reference proteome</keyword>
<reference evidence="2" key="1">
    <citation type="journal article" date="2015" name="Nat. Genet.">
        <title>The genome and transcriptome of the zoonotic hookworm Ancylostoma ceylanicum identify infection-specific gene families.</title>
        <authorList>
            <person name="Schwarz E.M."/>
            <person name="Hu Y."/>
            <person name="Antoshechkin I."/>
            <person name="Miller M.M."/>
            <person name="Sternberg P.W."/>
            <person name="Aroian R.V."/>
        </authorList>
    </citation>
    <scope>NUCLEOTIDE SEQUENCE</scope>
    <source>
        <strain evidence="2">HY135</strain>
    </source>
</reference>
<organism evidence="1 2">
    <name type="scientific">Ancylostoma ceylanicum</name>
    <dbReference type="NCBI Taxonomy" id="53326"/>
    <lineage>
        <taxon>Eukaryota</taxon>
        <taxon>Metazoa</taxon>
        <taxon>Ecdysozoa</taxon>
        <taxon>Nematoda</taxon>
        <taxon>Chromadorea</taxon>
        <taxon>Rhabditida</taxon>
        <taxon>Rhabditina</taxon>
        <taxon>Rhabditomorpha</taxon>
        <taxon>Strongyloidea</taxon>
        <taxon>Ancylostomatidae</taxon>
        <taxon>Ancylostomatinae</taxon>
        <taxon>Ancylostoma</taxon>
    </lineage>
</organism>
<dbReference type="AlphaFoldDB" id="A0A016TRU2"/>
<protein>
    <recommendedName>
        <fullName evidence="3">C-type lectin domain-containing protein</fullName>
    </recommendedName>
</protein>
<name>A0A016TRU2_9BILA</name>
<dbReference type="SUPFAM" id="SSF56436">
    <property type="entry name" value="C-type lectin-like"/>
    <property type="match status" value="1"/>
</dbReference>
<gene>
    <name evidence="1" type="primary">Acey_s0082.g1598</name>
    <name evidence="1" type="ORF">Y032_0082g1598</name>
</gene>
<dbReference type="InterPro" id="IPR016187">
    <property type="entry name" value="CTDL_fold"/>
</dbReference>
<proteinExistence type="predicted"/>
<evidence type="ECO:0008006" key="3">
    <source>
        <dbReference type="Google" id="ProtNLM"/>
    </source>
</evidence>
<dbReference type="Gene3D" id="3.10.100.10">
    <property type="entry name" value="Mannose-Binding Protein A, subunit A"/>
    <property type="match status" value="1"/>
</dbReference>
<evidence type="ECO:0000313" key="2">
    <source>
        <dbReference type="Proteomes" id="UP000024635"/>
    </source>
</evidence>
<comment type="caution">
    <text evidence="1">The sequence shown here is derived from an EMBL/GenBank/DDBJ whole genome shotgun (WGS) entry which is preliminary data.</text>
</comment>
<dbReference type="CDD" id="cd00037">
    <property type="entry name" value="CLECT"/>
    <property type="match status" value="1"/>
</dbReference>
<dbReference type="InterPro" id="IPR016186">
    <property type="entry name" value="C-type_lectin-like/link_sf"/>
</dbReference>
<accession>A0A016TRU2</accession>
<sequence length="223" mass="25890">MLAAKLTIVERGLSSTHTNIFMERALLKLILLSLAIGFSLSDRECRARNAFFNPETSRCYLFLRGVWLNEAQEKCKENGYELISIENQTMNDFVLGLSRNHLKNNNVTGRVGIHYKGIPKWHHRKKVYHNFDENQGYVIHAQYIKHLCTVMNISTGLWYQIDCYKRYCENHVIFTLFGILLKILKKKFSKNLMLNSSTDELTNNLSFKTKNIGGRLHCLSLNV</sequence>
<evidence type="ECO:0000313" key="1">
    <source>
        <dbReference type="EMBL" id="EYC05461.1"/>
    </source>
</evidence>